<protein>
    <recommendedName>
        <fullName evidence="3">Rhodanese domain-containing protein</fullName>
    </recommendedName>
</protein>
<feature type="domain" description="Rhodanese" evidence="3">
    <location>
        <begin position="32"/>
        <end position="132"/>
    </location>
</feature>
<feature type="domain" description="Rhodanese" evidence="3">
    <location>
        <begin position="167"/>
        <end position="265"/>
    </location>
</feature>
<dbReference type="Pfam" id="PF00581">
    <property type="entry name" value="Rhodanese"/>
    <property type="match status" value="2"/>
</dbReference>
<keyword evidence="1" id="KW-0808">Transferase</keyword>
<dbReference type="AlphaFoldDB" id="A0A1R2CPX6"/>
<dbReference type="GO" id="GO:0004792">
    <property type="term" value="F:thiosulfate-cyanide sulfurtransferase activity"/>
    <property type="evidence" value="ECO:0007669"/>
    <property type="project" value="TreeGrafter"/>
</dbReference>
<keyword evidence="5" id="KW-1185">Reference proteome</keyword>
<dbReference type="OrthoDB" id="448293at2759"/>
<keyword evidence="2" id="KW-0677">Repeat</keyword>
<dbReference type="InterPro" id="IPR036873">
    <property type="entry name" value="Rhodanese-like_dom_sf"/>
</dbReference>
<dbReference type="SUPFAM" id="SSF52821">
    <property type="entry name" value="Rhodanese/Cell cycle control phosphatase"/>
    <property type="match status" value="2"/>
</dbReference>
<evidence type="ECO:0000259" key="3">
    <source>
        <dbReference type="PROSITE" id="PS50206"/>
    </source>
</evidence>
<dbReference type="PANTHER" id="PTHR11364:SF27">
    <property type="entry name" value="SULFURTRANSFERASE"/>
    <property type="match status" value="1"/>
</dbReference>
<gene>
    <name evidence="4" type="ORF">SteCoe_6414</name>
</gene>
<reference evidence="4 5" key="1">
    <citation type="submission" date="2016-11" db="EMBL/GenBank/DDBJ databases">
        <title>The macronuclear genome of Stentor coeruleus: a giant cell with tiny introns.</title>
        <authorList>
            <person name="Slabodnick M."/>
            <person name="Ruby J.G."/>
            <person name="Reiff S.B."/>
            <person name="Swart E.C."/>
            <person name="Gosai S."/>
            <person name="Prabakaran S."/>
            <person name="Witkowska E."/>
            <person name="Larue G.E."/>
            <person name="Fisher S."/>
            <person name="Freeman R.M."/>
            <person name="Gunawardena J."/>
            <person name="Chu W."/>
            <person name="Stover N.A."/>
            <person name="Gregory B.D."/>
            <person name="Nowacki M."/>
            <person name="Derisi J."/>
            <person name="Roy S.W."/>
            <person name="Marshall W.F."/>
            <person name="Sood P."/>
        </authorList>
    </citation>
    <scope>NUCLEOTIDE SEQUENCE [LARGE SCALE GENOMIC DNA]</scope>
    <source>
        <strain evidence="4">WM001</strain>
    </source>
</reference>
<comment type="caution">
    <text evidence="4">The sequence shown here is derived from an EMBL/GenBank/DDBJ whole genome shotgun (WGS) entry which is preliminary data.</text>
</comment>
<dbReference type="InterPro" id="IPR001763">
    <property type="entry name" value="Rhodanese-like_dom"/>
</dbReference>
<evidence type="ECO:0000313" key="5">
    <source>
        <dbReference type="Proteomes" id="UP000187209"/>
    </source>
</evidence>
<dbReference type="GO" id="GO:0005739">
    <property type="term" value="C:mitochondrion"/>
    <property type="evidence" value="ECO:0007669"/>
    <property type="project" value="TreeGrafter"/>
</dbReference>
<dbReference type="PANTHER" id="PTHR11364">
    <property type="entry name" value="THIOSULFATE SULFERTANSFERASE"/>
    <property type="match status" value="1"/>
</dbReference>
<evidence type="ECO:0000256" key="1">
    <source>
        <dbReference type="ARBA" id="ARBA00022679"/>
    </source>
</evidence>
<evidence type="ECO:0000256" key="2">
    <source>
        <dbReference type="ARBA" id="ARBA00022737"/>
    </source>
</evidence>
<dbReference type="Proteomes" id="UP000187209">
    <property type="component" value="Unassembled WGS sequence"/>
</dbReference>
<organism evidence="4 5">
    <name type="scientific">Stentor coeruleus</name>
    <dbReference type="NCBI Taxonomy" id="5963"/>
    <lineage>
        <taxon>Eukaryota</taxon>
        <taxon>Sar</taxon>
        <taxon>Alveolata</taxon>
        <taxon>Ciliophora</taxon>
        <taxon>Postciliodesmatophora</taxon>
        <taxon>Heterotrichea</taxon>
        <taxon>Heterotrichida</taxon>
        <taxon>Stentoridae</taxon>
        <taxon>Stentor</taxon>
    </lineage>
</organism>
<name>A0A1R2CPX6_9CILI</name>
<dbReference type="Gene3D" id="3.40.250.10">
    <property type="entry name" value="Rhodanese-like domain"/>
    <property type="match status" value="2"/>
</dbReference>
<dbReference type="SMART" id="SM00450">
    <property type="entry name" value="RHOD"/>
    <property type="match status" value="2"/>
</dbReference>
<dbReference type="CDD" id="cd01448">
    <property type="entry name" value="TST_Repeat_1"/>
    <property type="match status" value="1"/>
</dbReference>
<dbReference type="CDD" id="cd01449">
    <property type="entry name" value="TST_Repeat_2"/>
    <property type="match status" value="1"/>
</dbReference>
<evidence type="ECO:0000313" key="4">
    <source>
        <dbReference type="EMBL" id="OMJ91058.1"/>
    </source>
</evidence>
<sequence length="267" mass="30835">MASKLITTRQLFEALKARKPMHILDTTYTLPDISPLENHFKHRIESSKFLDMKEISDQTSGLTMTMPSQEHFINTMRKLHVKNDTTPVILYDLFNMTSPRAWFMFKVFGRNNVAILDGGLSKWISDSLPVISGKYELPTTLDQTSDYSYIKNSKLFRTFEDIVKVSKDKSEEIIDSRPAKSFQESSIPNSFGLPFDLMYKNDKTFKKPEELKELFEKTGVDFKKNIIHSCRIGHSACVNLFAMDLVGKESFLYDGSWEEWSKKIKIA</sequence>
<dbReference type="InterPro" id="IPR045078">
    <property type="entry name" value="TST/MPST-like"/>
</dbReference>
<accession>A0A1R2CPX6</accession>
<proteinExistence type="predicted"/>
<dbReference type="EMBL" id="MPUH01000089">
    <property type="protein sequence ID" value="OMJ91058.1"/>
    <property type="molecule type" value="Genomic_DNA"/>
</dbReference>
<dbReference type="PROSITE" id="PS50206">
    <property type="entry name" value="RHODANESE_3"/>
    <property type="match status" value="2"/>
</dbReference>